<dbReference type="InterPro" id="IPR013103">
    <property type="entry name" value="RVT_2"/>
</dbReference>
<dbReference type="OrthoDB" id="414945at2759"/>
<dbReference type="PANTHER" id="PTHR11439">
    <property type="entry name" value="GAG-POL-RELATED RETROTRANSPOSON"/>
    <property type="match status" value="1"/>
</dbReference>
<dbReference type="eggNOG" id="KOG0017">
    <property type="taxonomic scope" value="Eukaryota"/>
</dbReference>
<dbReference type="InterPro" id="IPR043502">
    <property type="entry name" value="DNA/RNA_pol_sf"/>
</dbReference>
<dbReference type="STRING" id="4096.A0A1U7WME2"/>
<feature type="domain" description="Reverse transcriptase Ty1/copia-type" evidence="1">
    <location>
        <begin position="97"/>
        <end position="153"/>
    </location>
</feature>
<dbReference type="RefSeq" id="XP_009775834.1">
    <property type="nucleotide sequence ID" value="XM_009777532.1"/>
</dbReference>
<evidence type="ECO:0000313" key="3">
    <source>
        <dbReference type="RefSeq" id="XP_009775834.1"/>
    </source>
</evidence>
<evidence type="ECO:0000259" key="1">
    <source>
        <dbReference type="Pfam" id="PF07727"/>
    </source>
</evidence>
<sequence>MTQEFETLYANHTWKLVKLPARKKAIGCKYVYKIKHKADGSVERYKARLVVKGYTQESRIDYAETFSPVEKMSTVRALISTVVKKEWDLYQLDMNNVSKQWYDKMTEYLHFRGFRHSTNDYSLFYKKQGESSVFVAVYVDDVILTGTNLEEIKVSEEGPTLGIFLSNDPSYKVIAYCDLDWAACPNSRRSVSGYLVLFRGCPISWKSKKQTTVSLSSAEAECRSLRKEVGELVWVHRLLEELTVSCTDPIQVFCDSQAAVHIARNPVCYERTKHIEVDCHFVQDKLHDGLIMLHHISTHDQIADILTKALTGISIQIFYTS</sequence>
<protein>
    <submittedName>
        <fullName evidence="3">Uncharacterized protein LOC104225681</fullName>
    </submittedName>
</protein>
<dbReference type="AlphaFoldDB" id="A0A1U7WME2"/>
<name>A0A1U7WME2_NICSY</name>
<dbReference type="Pfam" id="PF07727">
    <property type="entry name" value="RVT_2"/>
    <property type="match status" value="2"/>
</dbReference>
<dbReference type="SUPFAM" id="SSF56672">
    <property type="entry name" value="DNA/RNA polymerases"/>
    <property type="match status" value="1"/>
</dbReference>
<reference evidence="2" key="1">
    <citation type="journal article" date="2013" name="Genome Biol.">
        <title>Reference genomes and transcriptomes of Nicotiana sylvestris and Nicotiana tomentosiformis.</title>
        <authorList>
            <person name="Sierro N."/>
            <person name="Battey J.N."/>
            <person name="Ouadi S."/>
            <person name="Bovet L."/>
            <person name="Goepfert S."/>
            <person name="Bakaher N."/>
            <person name="Peitsch M.C."/>
            <person name="Ivanov N.V."/>
        </authorList>
    </citation>
    <scope>NUCLEOTIDE SEQUENCE [LARGE SCALE GENOMIC DNA]</scope>
</reference>
<dbReference type="Proteomes" id="UP000189701">
    <property type="component" value="Unplaced"/>
</dbReference>
<reference evidence="3" key="2">
    <citation type="submission" date="2025-08" db="UniProtKB">
        <authorList>
            <consortium name="RefSeq"/>
        </authorList>
    </citation>
    <scope>IDENTIFICATION</scope>
    <source>
        <tissue evidence="3">Leaf</tissue>
    </source>
</reference>
<evidence type="ECO:0000313" key="2">
    <source>
        <dbReference type="Proteomes" id="UP000189701"/>
    </source>
</evidence>
<keyword evidence="2" id="KW-1185">Reference proteome</keyword>
<organism evidence="2 3">
    <name type="scientific">Nicotiana sylvestris</name>
    <name type="common">Wood tobacco</name>
    <name type="synonym">South American tobacco</name>
    <dbReference type="NCBI Taxonomy" id="4096"/>
    <lineage>
        <taxon>Eukaryota</taxon>
        <taxon>Viridiplantae</taxon>
        <taxon>Streptophyta</taxon>
        <taxon>Embryophyta</taxon>
        <taxon>Tracheophyta</taxon>
        <taxon>Spermatophyta</taxon>
        <taxon>Magnoliopsida</taxon>
        <taxon>eudicotyledons</taxon>
        <taxon>Gunneridae</taxon>
        <taxon>Pentapetalae</taxon>
        <taxon>asterids</taxon>
        <taxon>lamiids</taxon>
        <taxon>Solanales</taxon>
        <taxon>Solanaceae</taxon>
        <taxon>Nicotianoideae</taxon>
        <taxon>Nicotianeae</taxon>
        <taxon>Nicotiana</taxon>
    </lineage>
</organism>
<dbReference type="CDD" id="cd09272">
    <property type="entry name" value="RNase_HI_RT_Ty1"/>
    <property type="match status" value="1"/>
</dbReference>
<gene>
    <name evidence="3" type="primary">LOC104225681</name>
</gene>
<proteinExistence type="predicted"/>
<accession>A0A1U7WME2</accession>
<feature type="domain" description="Reverse transcriptase Ty1/copia-type" evidence="1">
    <location>
        <begin position="11"/>
        <end position="95"/>
    </location>
</feature>
<dbReference type="PANTHER" id="PTHR11439:SF469">
    <property type="entry name" value="REVERSE TRANSCRIPTASE TY1_COPIA-TYPE DOMAIN-CONTAINING PROTEIN"/>
    <property type="match status" value="1"/>
</dbReference>